<feature type="transmembrane region" description="Helical" evidence="1">
    <location>
        <begin position="6"/>
        <end position="24"/>
    </location>
</feature>
<dbReference type="Proteomes" id="UP000036850">
    <property type="component" value="Unassembled WGS sequence"/>
</dbReference>
<organism evidence="2 3">
    <name type="scientific">Pseudoalteromonas rubra</name>
    <dbReference type="NCBI Taxonomy" id="43658"/>
    <lineage>
        <taxon>Bacteria</taxon>
        <taxon>Pseudomonadati</taxon>
        <taxon>Pseudomonadota</taxon>
        <taxon>Gammaproteobacteria</taxon>
        <taxon>Alteromonadales</taxon>
        <taxon>Pseudoalteromonadaceae</taxon>
        <taxon>Pseudoalteromonas</taxon>
    </lineage>
</organism>
<dbReference type="EMBL" id="LFZX01000199">
    <property type="protein sequence ID" value="KNC66013.1"/>
    <property type="molecule type" value="Genomic_DNA"/>
</dbReference>
<evidence type="ECO:0000313" key="2">
    <source>
        <dbReference type="EMBL" id="KNC66013.1"/>
    </source>
</evidence>
<name>A0A0L0EQ40_9GAMM</name>
<comment type="caution">
    <text evidence="2">The sequence shown here is derived from an EMBL/GenBank/DDBJ whole genome shotgun (WGS) entry which is preliminary data.</text>
</comment>
<keyword evidence="1" id="KW-0812">Transmembrane</keyword>
<sequence length="76" mass="8574">MSGTTMVFLIVLVAVGFGVIRDIFTKRLEMKKLDGMSQAEKQAMQDEIRQLKARVATLEQIITDDGYQVAKEINKL</sequence>
<accession>A0A0L0EQ40</accession>
<evidence type="ECO:0000313" key="3">
    <source>
        <dbReference type="Proteomes" id="UP000036850"/>
    </source>
</evidence>
<reference evidence="3" key="1">
    <citation type="submission" date="2015-07" db="EMBL/GenBank/DDBJ databases">
        <title>Draft genome sequence of a Pseudoalteromonas rubra strain, OCN096, isolated from Kaneohe Bay, Oahu, Hawaii.</title>
        <authorList>
            <person name="Beurmann S."/>
            <person name="Ushijima B."/>
            <person name="Belcaid M."/>
            <person name="Callahan S.M."/>
            <person name="Aeby G.S."/>
        </authorList>
    </citation>
    <scope>NUCLEOTIDE SEQUENCE [LARGE SCALE GENOMIC DNA]</scope>
    <source>
        <strain evidence="3">OCN096</strain>
    </source>
</reference>
<dbReference type="OrthoDB" id="6268604at2"/>
<protein>
    <recommendedName>
        <fullName evidence="4">Nitrite reductase</fullName>
    </recommendedName>
</protein>
<proteinExistence type="predicted"/>
<evidence type="ECO:0000256" key="1">
    <source>
        <dbReference type="SAM" id="Phobius"/>
    </source>
</evidence>
<keyword evidence="1" id="KW-1133">Transmembrane helix</keyword>
<keyword evidence="1" id="KW-0472">Membrane</keyword>
<evidence type="ECO:0008006" key="4">
    <source>
        <dbReference type="Google" id="ProtNLM"/>
    </source>
</evidence>
<gene>
    <name evidence="2" type="ORF">AC626_19610</name>
</gene>
<dbReference type="AlphaFoldDB" id="A0A0L0EQ40"/>
<dbReference type="PATRIC" id="fig|43658.6.peg.1513"/>